<keyword evidence="2" id="KW-1185">Reference proteome</keyword>
<dbReference type="InterPro" id="IPR005247">
    <property type="entry name" value="YbhB_YbcL/LppC-like"/>
</dbReference>
<name>A0A858U3M0_9MOLU</name>
<evidence type="ECO:0000313" key="1">
    <source>
        <dbReference type="EMBL" id="QJG67070.1"/>
    </source>
</evidence>
<dbReference type="Proteomes" id="UP000501060">
    <property type="component" value="Chromosome"/>
</dbReference>
<reference evidence="1 2" key="1">
    <citation type="submission" date="2020-04" db="EMBL/GenBank/DDBJ databases">
        <title>Novel Mycoplasma species detected in Phocoena phocoena (harbor porpoise) from the USA.</title>
        <authorList>
            <person name="Volokhov D.V."/>
        </authorList>
    </citation>
    <scope>NUCLEOTIDE SEQUENCE [LARGE SCALE GENOMIC DNA]</scope>
    <source>
        <strain evidence="1 2">Phocoena C-264-GEN</strain>
    </source>
</reference>
<dbReference type="SUPFAM" id="SSF49777">
    <property type="entry name" value="PEBP-like"/>
    <property type="match status" value="1"/>
</dbReference>
<evidence type="ECO:0000313" key="2">
    <source>
        <dbReference type="Proteomes" id="UP000501060"/>
    </source>
</evidence>
<accession>A0A858U3M0</accession>
<dbReference type="InterPro" id="IPR008914">
    <property type="entry name" value="PEBP"/>
</dbReference>
<dbReference type="RefSeq" id="WP_169605121.1">
    <property type="nucleotide sequence ID" value="NZ_CP051481.1"/>
</dbReference>
<protein>
    <submittedName>
        <fullName evidence="1">YbhB/YbcL family Raf kinase inhibitor-like protein</fullName>
    </submittedName>
</protein>
<dbReference type="AlphaFoldDB" id="A0A858U3M0"/>
<dbReference type="Pfam" id="PF01161">
    <property type="entry name" value="PBP"/>
    <property type="match status" value="1"/>
</dbReference>
<organism evidence="1 2">
    <name type="scientific">Mycoplasma phocoenae</name>
    <dbReference type="NCBI Taxonomy" id="754517"/>
    <lineage>
        <taxon>Bacteria</taxon>
        <taxon>Bacillati</taxon>
        <taxon>Mycoplasmatota</taxon>
        <taxon>Mollicutes</taxon>
        <taxon>Mycoplasmataceae</taxon>
        <taxon>Mycoplasma</taxon>
    </lineage>
</organism>
<gene>
    <name evidence="1" type="ORF">HGG69_01930</name>
</gene>
<proteinExistence type="predicted"/>
<dbReference type="EMBL" id="CP051481">
    <property type="protein sequence ID" value="QJG67070.1"/>
    <property type="molecule type" value="Genomic_DNA"/>
</dbReference>
<dbReference type="KEGG" id="mphe:HGG69_01930"/>
<sequence length="382" mass="44073">MRVYSKTVNVYNVIEDINGLGSPHSPHIGWDEVKNAKSYAVSIIDHEACGVAGLSFIHWGVLNIKGDHICRDSSIRKAKELFQIENSLSKKALNPLIHQSSLIDNANSYYGPKPPDQDHVYEVRVYALDFEHVSEVWDIEKPMFWKDFDNIVAEHKIDSGVLTFSSQKAIEENGKCYHEESATHGLFYVLNENDELEELRVSMTDFEKDEQGNFWLDKQFYLETSNTADWANKNSPAFKIKNIKGVKEYAIFVFNNNTSKEWSLVSCEYAVLGIRSQKGDWTIIEKNDLNSKDRTRLPINNSYSETTIVPKNIKQLYKNRQSKWNVTMHNEFAENNSNHVMMIFALDQTITTRDQALNPADAYRFVKNKVIGEKIIRFKLKK</sequence>
<dbReference type="InterPro" id="IPR036610">
    <property type="entry name" value="PEBP-like_sf"/>
</dbReference>
<dbReference type="Gene3D" id="3.90.280.10">
    <property type="entry name" value="PEBP-like"/>
    <property type="match status" value="1"/>
</dbReference>
<dbReference type="NCBIfam" id="TIGR00481">
    <property type="entry name" value="YbhB/YbcL family Raf kinase inhibitor-like protein"/>
    <property type="match status" value="1"/>
</dbReference>